<name>A0ABT4XR07_9RHOB</name>
<dbReference type="Pfam" id="PF07310">
    <property type="entry name" value="PAS_5"/>
    <property type="match status" value="1"/>
</dbReference>
<dbReference type="RefSeq" id="WP_271431634.1">
    <property type="nucleotide sequence ID" value="NZ_JAQIOY010000002.1"/>
</dbReference>
<accession>A0ABT4XR07</accession>
<protein>
    <submittedName>
        <fullName evidence="1">PAS domain-containing protein</fullName>
    </submittedName>
</protein>
<keyword evidence="2" id="KW-1185">Reference proteome</keyword>
<organism evidence="1 2">
    <name type="scientific">Thalassococcus lentus</name>
    <dbReference type="NCBI Taxonomy" id="1210524"/>
    <lineage>
        <taxon>Bacteria</taxon>
        <taxon>Pseudomonadati</taxon>
        <taxon>Pseudomonadota</taxon>
        <taxon>Alphaproteobacteria</taxon>
        <taxon>Rhodobacterales</taxon>
        <taxon>Roseobacteraceae</taxon>
        <taxon>Thalassococcus</taxon>
    </lineage>
</organism>
<evidence type="ECO:0000313" key="2">
    <source>
        <dbReference type="Proteomes" id="UP001210720"/>
    </source>
</evidence>
<proteinExistence type="predicted"/>
<dbReference type="Proteomes" id="UP001210720">
    <property type="component" value="Unassembled WGS sequence"/>
</dbReference>
<sequence>MTEREQSKHRTPLRMVEAYWHGLCDERQVPLRSEVDPRGIESALEHAFLIERIAPRLAKFRVAGAHLSDLMGMQVAGMPLSSIIAPADRDRLGGAVARLFADPAIVRILLRGETSFGKPAIDGELLLMPLESDFGDVSRGLGALITKGRIGRAPRRFDIVQIEIEPLLQPGVRVATQIEAVPFGETPAESKDPALGFAEARAAFETATLRPTERPQLKLVVSNDD</sequence>
<reference evidence="1 2" key="1">
    <citation type="submission" date="2023-01" db="EMBL/GenBank/DDBJ databases">
        <title>Thalassococcus onchidii sp. nov., isolated from a marine invertebrate from the South China Sea.</title>
        <authorList>
            <person name="Xu S."/>
            <person name="Liu Z."/>
            <person name="Xu Y."/>
        </authorList>
    </citation>
    <scope>NUCLEOTIDE SEQUENCE [LARGE SCALE GENOMIC DNA]</scope>
    <source>
        <strain evidence="1 2">KCTC 32084</strain>
    </source>
</reference>
<gene>
    <name evidence="1" type="ORF">PFY00_06010</name>
</gene>
<dbReference type="InterPro" id="IPR009922">
    <property type="entry name" value="DUF1457"/>
</dbReference>
<comment type="caution">
    <text evidence="1">The sequence shown here is derived from an EMBL/GenBank/DDBJ whole genome shotgun (WGS) entry which is preliminary data.</text>
</comment>
<evidence type="ECO:0000313" key="1">
    <source>
        <dbReference type="EMBL" id="MDA7424273.1"/>
    </source>
</evidence>
<dbReference type="EMBL" id="JAQIOY010000002">
    <property type="protein sequence ID" value="MDA7424273.1"/>
    <property type="molecule type" value="Genomic_DNA"/>
</dbReference>